<evidence type="ECO:0000256" key="1">
    <source>
        <dbReference type="ARBA" id="ARBA00007905"/>
    </source>
</evidence>
<evidence type="ECO:0000313" key="6">
    <source>
        <dbReference type="EMBL" id="QWU87623.1"/>
    </source>
</evidence>
<feature type="compositionally biased region" description="Polar residues" evidence="4">
    <location>
        <begin position="153"/>
        <end position="169"/>
    </location>
</feature>
<proteinExistence type="inferred from homology"/>
<dbReference type="EMBL" id="CP076662">
    <property type="protein sequence ID" value="QWU87623.1"/>
    <property type="molecule type" value="Genomic_DNA"/>
</dbReference>
<evidence type="ECO:0000313" key="7">
    <source>
        <dbReference type="Proteomes" id="UP000825434"/>
    </source>
</evidence>
<keyword evidence="3" id="KW-0560">Oxidoreductase</keyword>
<dbReference type="Gene3D" id="3.20.20.100">
    <property type="entry name" value="NADP-dependent oxidoreductase domain"/>
    <property type="match status" value="1"/>
</dbReference>
<name>A0ABX8I570_9ASCO</name>
<reference evidence="6 7" key="1">
    <citation type="submission" date="2021-06" db="EMBL/GenBank/DDBJ databases">
        <title>Candida outbreak in Lebanon.</title>
        <authorList>
            <person name="Finianos M."/>
        </authorList>
    </citation>
    <scope>NUCLEOTIDE SEQUENCE [LARGE SCALE GENOMIC DNA]</scope>
    <source>
        <strain evidence="6">CA3LBN</strain>
    </source>
</reference>
<dbReference type="Proteomes" id="UP000825434">
    <property type="component" value="Chromosome 2"/>
</dbReference>
<evidence type="ECO:0000256" key="3">
    <source>
        <dbReference type="ARBA" id="ARBA00023002"/>
    </source>
</evidence>
<protein>
    <recommendedName>
        <fullName evidence="5">NADP-dependent oxidoreductase domain-containing protein</fullName>
    </recommendedName>
</protein>
<dbReference type="InterPro" id="IPR020471">
    <property type="entry name" value="AKR"/>
</dbReference>
<evidence type="ECO:0000256" key="2">
    <source>
        <dbReference type="ARBA" id="ARBA00022857"/>
    </source>
</evidence>
<gene>
    <name evidence="6" type="ORF">CA3LBN_001888</name>
</gene>
<feature type="compositionally biased region" description="Low complexity" evidence="4">
    <location>
        <begin position="110"/>
        <end position="127"/>
    </location>
</feature>
<feature type="compositionally biased region" description="Polar residues" evidence="4">
    <location>
        <begin position="178"/>
        <end position="205"/>
    </location>
</feature>
<dbReference type="InterPro" id="IPR044494">
    <property type="entry name" value="AKR3C2/3"/>
</dbReference>
<dbReference type="PROSITE" id="PS00062">
    <property type="entry name" value="ALDOKETO_REDUCTASE_2"/>
    <property type="match status" value="1"/>
</dbReference>
<dbReference type="CDD" id="cd19120">
    <property type="entry name" value="AKR_AKR3C2-3"/>
    <property type="match status" value="1"/>
</dbReference>
<dbReference type="PANTHER" id="PTHR43827:SF3">
    <property type="entry name" value="NADP-DEPENDENT OXIDOREDUCTASE DOMAIN-CONTAINING PROTEIN"/>
    <property type="match status" value="1"/>
</dbReference>
<dbReference type="PRINTS" id="PR00069">
    <property type="entry name" value="ALDKETRDTASE"/>
</dbReference>
<accession>A0ABX8I570</accession>
<keyword evidence="7" id="KW-1185">Reference proteome</keyword>
<dbReference type="InterPro" id="IPR023210">
    <property type="entry name" value="NADP_OxRdtase_dom"/>
</dbReference>
<evidence type="ECO:0000256" key="4">
    <source>
        <dbReference type="SAM" id="MobiDB-lite"/>
    </source>
</evidence>
<dbReference type="PANTHER" id="PTHR43827">
    <property type="entry name" value="2,5-DIKETO-D-GLUCONIC ACID REDUCTASE"/>
    <property type="match status" value="1"/>
</dbReference>
<feature type="region of interest" description="Disordered" evidence="4">
    <location>
        <begin position="57"/>
        <end position="86"/>
    </location>
</feature>
<sequence length="799" mass="90071">MSALSEHSFFEQEYFAGFGVHSDTDWDGISLPSSQTLLTYPNVMGIFPRGRVFSSSPQGWMTRSPRHLPLPQASRERSYRSSSSGHFLSDYSCQVRLVTEAFQGKDASVPSQEEASTSSTETNSAPPIDAVDAYVSGPANSNIPEITVPDSRSPPSVQSVNFPTQMSPDSQKEVLFPQTPQRTNSSTMLGHSVGPTTSQAPESQPTPCPCGYQSEVPVHSHIVTLQIPPQQDEVAITPAAQGPVDVTSRSSPDSEMSEQTRACKGIDKTLKKKRVIRNLQYPKVQKESPFEAKVLSMGEKVEVRIRFEERKAFYKVYCQSQDTHEYRLPIFRTLSTLSQMMSSQRYSSHISIKEDPHILVIKERSSYSVSLRRFESRLTFQQMAHILGLSRFKITLIRVIEAIFILLFEQLCGLKLTSQRWTKLESSERKTMTARVYRFSKHYFPTINTTILDIIMRRASYSKAQLELKGRRLKKNKYKKRKDGTMEIPGPKLITKSGKEVQIGTGSGTKWQKIKKGRDSSVKDTLVTEMVDYLVEAIHNGFRHIDTAEIYTTQPEVAAAIAKTDVPREDLFVATKYNPGVEPQPAKFDNAAVWVDSALEELGLDYLDSILIHFPFFNPEFSKGQTIESVWKDLIEAKKAGKVRYIGVSNFAVEHLKRLFAVSGDKDFYPTVNQIEFHPYLQNQSPGIVKFCHDNNILVEAYGPLSPLFRIVKEGEDVKEHPLKSVLPELASKYGRAESQILLRYTLQKGILPITTSSQSQRQKEALAVYDFALSDEDVALIDKKGSEFEFRGFFIGLF</sequence>
<dbReference type="SUPFAM" id="SSF51430">
    <property type="entry name" value="NAD(P)-linked oxidoreductase"/>
    <property type="match status" value="1"/>
</dbReference>
<feature type="domain" description="NADP-dependent oxidoreductase" evidence="5">
    <location>
        <begin position="522"/>
        <end position="785"/>
    </location>
</feature>
<dbReference type="InterPro" id="IPR018170">
    <property type="entry name" value="Aldo/ket_reductase_CS"/>
</dbReference>
<feature type="region of interest" description="Disordered" evidence="4">
    <location>
        <begin position="104"/>
        <end position="208"/>
    </location>
</feature>
<comment type="similarity">
    <text evidence="1">Belongs to the aldo/keto reductase family.</text>
</comment>
<organism evidence="6 7">
    <name type="scientific">Candidozyma haemuli</name>
    <dbReference type="NCBI Taxonomy" id="45357"/>
    <lineage>
        <taxon>Eukaryota</taxon>
        <taxon>Fungi</taxon>
        <taxon>Dikarya</taxon>
        <taxon>Ascomycota</taxon>
        <taxon>Saccharomycotina</taxon>
        <taxon>Pichiomycetes</taxon>
        <taxon>Metschnikowiaceae</taxon>
        <taxon>Candidozyma</taxon>
    </lineage>
</organism>
<dbReference type="Pfam" id="PF00248">
    <property type="entry name" value="Aldo_ket_red"/>
    <property type="match status" value="1"/>
</dbReference>
<evidence type="ECO:0000259" key="5">
    <source>
        <dbReference type="Pfam" id="PF00248"/>
    </source>
</evidence>
<keyword evidence="2" id="KW-0521">NADP</keyword>
<dbReference type="InterPro" id="IPR036812">
    <property type="entry name" value="NAD(P)_OxRdtase_dom_sf"/>
</dbReference>